<accession>A0AAV4X197</accession>
<keyword evidence="2" id="KW-1185">Reference proteome</keyword>
<proteinExistence type="predicted"/>
<dbReference type="AlphaFoldDB" id="A0AAV4X197"/>
<sequence length="112" mass="12878">MILRQNDKQMYSLDSVNRFHEFVVAAASETPEELGAQEVARGSVDEETLRSSFILARDIELGCEIKTKPSSLYGCDIGPKEMQVLVEPDFTKNFRRTRILFRKKDIRSLRPL</sequence>
<reference evidence="1 2" key="1">
    <citation type="submission" date="2021-06" db="EMBL/GenBank/DDBJ databases">
        <title>Caerostris extrusa draft genome.</title>
        <authorList>
            <person name="Kono N."/>
            <person name="Arakawa K."/>
        </authorList>
    </citation>
    <scope>NUCLEOTIDE SEQUENCE [LARGE SCALE GENOMIC DNA]</scope>
</reference>
<comment type="caution">
    <text evidence="1">The sequence shown here is derived from an EMBL/GenBank/DDBJ whole genome shotgun (WGS) entry which is preliminary data.</text>
</comment>
<gene>
    <name evidence="1" type="ORF">CEXT_773831</name>
</gene>
<dbReference type="Proteomes" id="UP001054945">
    <property type="component" value="Unassembled WGS sequence"/>
</dbReference>
<protein>
    <submittedName>
        <fullName evidence="1">Uncharacterized protein</fullName>
    </submittedName>
</protein>
<dbReference type="EMBL" id="BPLR01017116">
    <property type="protein sequence ID" value="GIY88887.1"/>
    <property type="molecule type" value="Genomic_DNA"/>
</dbReference>
<organism evidence="1 2">
    <name type="scientific">Caerostris extrusa</name>
    <name type="common">Bark spider</name>
    <name type="synonym">Caerostris bankana</name>
    <dbReference type="NCBI Taxonomy" id="172846"/>
    <lineage>
        <taxon>Eukaryota</taxon>
        <taxon>Metazoa</taxon>
        <taxon>Ecdysozoa</taxon>
        <taxon>Arthropoda</taxon>
        <taxon>Chelicerata</taxon>
        <taxon>Arachnida</taxon>
        <taxon>Araneae</taxon>
        <taxon>Araneomorphae</taxon>
        <taxon>Entelegynae</taxon>
        <taxon>Araneoidea</taxon>
        <taxon>Araneidae</taxon>
        <taxon>Caerostris</taxon>
    </lineage>
</organism>
<evidence type="ECO:0000313" key="1">
    <source>
        <dbReference type="EMBL" id="GIY88887.1"/>
    </source>
</evidence>
<name>A0AAV4X197_CAEEX</name>
<evidence type="ECO:0000313" key="2">
    <source>
        <dbReference type="Proteomes" id="UP001054945"/>
    </source>
</evidence>